<dbReference type="InterPro" id="IPR049492">
    <property type="entry name" value="BD-FAE-like_dom"/>
</dbReference>
<reference evidence="3 4" key="1">
    <citation type="submission" date="2023-03" db="EMBL/GenBank/DDBJ databases">
        <title>Paludisphaera mucosa sp. nov. a novel planctomycete from northern fen.</title>
        <authorList>
            <person name="Ivanova A."/>
        </authorList>
    </citation>
    <scope>NUCLEOTIDE SEQUENCE [LARGE SCALE GENOMIC DNA]</scope>
    <source>
        <strain evidence="3 4">Pla2</strain>
    </source>
</reference>
<sequence length="303" mass="32434">MKIGLKWAGLTALMVLCVTFVLARQEPTPPESIVFEKDVVYREVDGETLHVDFARPKAGEGPFPVVVFIHGGGWRAGDKRDFRDGLFGVAQQGCAGVSVQYRFAPKHPFPAQLDDVKAAVRFVREHAKEWKLDPDRIAVMGGSAGAHLALLLATTADEDPKDAKTSSAVKAAVSLAGPTDLTRPYPDASRAMVEDLLGQARKADRAAQDAASPLHHLNAGDAPVLLIHGTKDQLVPYDQATAFEEACKKVGVEAELFTIVGGDHGGGGDRPEEWKTAVVKSVVFLRKHLGMPPLPGTEAAPKP</sequence>
<dbReference type="Proteomes" id="UP001216907">
    <property type="component" value="Unassembled WGS sequence"/>
</dbReference>
<dbReference type="RefSeq" id="WP_277863695.1">
    <property type="nucleotide sequence ID" value="NZ_JARRAG010000002.1"/>
</dbReference>
<keyword evidence="1 3" id="KW-0378">Hydrolase</keyword>
<comment type="caution">
    <text evidence="3">The sequence shown here is derived from an EMBL/GenBank/DDBJ whole genome shotgun (WGS) entry which is preliminary data.</text>
</comment>
<dbReference type="Pfam" id="PF20434">
    <property type="entry name" value="BD-FAE"/>
    <property type="match status" value="1"/>
</dbReference>
<evidence type="ECO:0000313" key="3">
    <source>
        <dbReference type="EMBL" id="MDG3007415.1"/>
    </source>
</evidence>
<proteinExistence type="predicted"/>
<dbReference type="GO" id="GO:0016787">
    <property type="term" value="F:hydrolase activity"/>
    <property type="evidence" value="ECO:0007669"/>
    <property type="project" value="UniProtKB-KW"/>
</dbReference>
<evidence type="ECO:0000256" key="1">
    <source>
        <dbReference type="ARBA" id="ARBA00022801"/>
    </source>
</evidence>
<dbReference type="EMBL" id="JARRAG010000002">
    <property type="protein sequence ID" value="MDG3007415.1"/>
    <property type="molecule type" value="Genomic_DNA"/>
</dbReference>
<dbReference type="PANTHER" id="PTHR48081">
    <property type="entry name" value="AB HYDROLASE SUPERFAMILY PROTEIN C4A8.06C"/>
    <property type="match status" value="1"/>
</dbReference>
<gene>
    <name evidence="3" type="ORF">PZE19_26940</name>
</gene>
<protein>
    <submittedName>
        <fullName evidence="3">Alpha/beta hydrolase</fullName>
    </submittedName>
</protein>
<feature type="domain" description="BD-FAE-like" evidence="2">
    <location>
        <begin position="52"/>
        <end position="245"/>
    </location>
</feature>
<dbReference type="SUPFAM" id="SSF53474">
    <property type="entry name" value="alpha/beta-Hydrolases"/>
    <property type="match status" value="1"/>
</dbReference>
<evidence type="ECO:0000313" key="4">
    <source>
        <dbReference type="Proteomes" id="UP001216907"/>
    </source>
</evidence>
<evidence type="ECO:0000259" key="2">
    <source>
        <dbReference type="Pfam" id="PF20434"/>
    </source>
</evidence>
<keyword evidence="4" id="KW-1185">Reference proteome</keyword>
<dbReference type="Gene3D" id="3.40.50.1820">
    <property type="entry name" value="alpha/beta hydrolase"/>
    <property type="match status" value="1"/>
</dbReference>
<name>A0ABT6FIP1_9BACT</name>
<dbReference type="PANTHER" id="PTHR48081:SF13">
    <property type="entry name" value="ALPHA_BETA HYDROLASE"/>
    <property type="match status" value="1"/>
</dbReference>
<organism evidence="3 4">
    <name type="scientific">Paludisphaera mucosa</name>
    <dbReference type="NCBI Taxonomy" id="3030827"/>
    <lineage>
        <taxon>Bacteria</taxon>
        <taxon>Pseudomonadati</taxon>
        <taxon>Planctomycetota</taxon>
        <taxon>Planctomycetia</taxon>
        <taxon>Isosphaerales</taxon>
        <taxon>Isosphaeraceae</taxon>
        <taxon>Paludisphaera</taxon>
    </lineage>
</organism>
<accession>A0ABT6FIP1</accession>
<dbReference type="InterPro" id="IPR050300">
    <property type="entry name" value="GDXG_lipolytic_enzyme"/>
</dbReference>
<dbReference type="InterPro" id="IPR029058">
    <property type="entry name" value="AB_hydrolase_fold"/>
</dbReference>